<dbReference type="Gene3D" id="3.40.30.10">
    <property type="entry name" value="Glutaredoxin"/>
    <property type="match status" value="1"/>
</dbReference>
<evidence type="ECO:0000256" key="10">
    <source>
        <dbReference type="PIRSR" id="PIRSR000077-4"/>
    </source>
</evidence>
<proteinExistence type="inferred from homology"/>
<evidence type="ECO:0000313" key="12">
    <source>
        <dbReference type="EMBL" id="ORX04127.1"/>
    </source>
</evidence>
<evidence type="ECO:0000256" key="5">
    <source>
        <dbReference type="ARBA" id="ARBA00023157"/>
    </source>
</evidence>
<comment type="function">
    <text evidence="1">Participates in various redox reactions through the reversible oxidation of its active center dithiol to a disulfide and catalyzes dithiol-disulfide exchange reactions.</text>
</comment>
<evidence type="ECO:0000256" key="7">
    <source>
        <dbReference type="NCBIfam" id="TIGR01068"/>
    </source>
</evidence>
<dbReference type="PIRSF" id="PIRSF000077">
    <property type="entry name" value="Thioredoxin"/>
    <property type="match status" value="1"/>
</dbReference>
<evidence type="ECO:0000313" key="13">
    <source>
        <dbReference type="Proteomes" id="UP000193090"/>
    </source>
</evidence>
<feature type="domain" description="Thioredoxin" evidence="11">
    <location>
        <begin position="1"/>
        <end position="113"/>
    </location>
</feature>
<dbReference type="GO" id="GO:0005829">
    <property type="term" value="C:cytosol"/>
    <property type="evidence" value="ECO:0007669"/>
    <property type="project" value="TreeGrafter"/>
</dbReference>
<protein>
    <recommendedName>
        <fullName evidence="7 8">Thioredoxin</fullName>
    </recommendedName>
</protein>
<dbReference type="PROSITE" id="PS51352">
    <property type="entry name" value="THIOREDOXIN_2"/>
    <property type="match status" value="1"/>
</dbReference>
<dbReference type="RefSeq" id="WP_085110033.1">
    <property type="nucleotide sequence ID" value="NZ_JACKSN010000137.1"/>
</dbReference>
<accession>A0A1X2EJL1</accession>
<organism evidence="12 13">
    <name type="scientific">Mycolicibacillus trivialis</name>
    <dbReference type="NCBI Taxonomy" id="1798"/>
    <lineage>
        <taxon>Bacteria</taxon>
        <taxon>Bacillati</taxon>
        <taxon>Actinomycetota</taxon>
        <taxon>Actinomycetes</taxon>
        <taxon>Mycobacteriales</taxon>
        <taxon>Mycobacteriaceae</taxon>
        <taxon>Mycolicibacillus</taxon>
    </lineage>
</organism>
<evidence type="ECO:0000256" key="9">
    <source>
        <dbReference type="PIRSR" id="PIRSR000077-1"/>
    </source>
</evidence>
<reference evidence="12 13" key="1">
    <citation type="submission" date="2016-01" db="EMBL/GenBank/DDBJ databases">
        <title>The new phylogeny of the genus Mycobacterium.</title>
        <authorList>
            <person name="Tarcisio F."/>
            <person name="Conor M."/>
            <person name="Antonella G."/>
            <person name="Elisabetta G."/>
            <person name="Giulia F.S."/>
            <person name="Sara T."/>
            <person name="Anna F."/>
            <person name="Clotilde B."/>
            <person name="Roberto B."/>
            <person name="Veronica D.S."/>
            <person name="Fabio R."/>
            <person name="Monica P."/>
            <person name="Olivier J."/>
            <person name="Enrico T."/>
            <person name="Nicola S."/>
        </authorList>
    </citation>
    <scope>NUCLEOTIDE SEQUENCE [LARGE SCALE GENOMIC DNA]</scope>
    <source>
        <strain evidence="12 13">DSM 44153</strain>
    </source>
</reference>
<dbReference type="PANTHER" id="PTHR45663">
    <property type="entry name" value="GEO12009P1"/>
    <property type="match status" value="1"/>
</dbReference>
<evidence type="ECO:0000256" key="1">
    <source>
        <dbReference type="ARBA" id="ARBA00003318"/>
    </source>
</evidence>
<keyword evidence="4" id="KW-0249">Electron transport</keyword>
<dbReference type="STRING" id="1798.AWC30_10115"/>
<feature type="active site" description="Nucleophile" evidence="9">
    <location>
        <position position="36"/>
    </location>
</feature>
<evidence type="ECO:0000259" key="11">
    <source>
        <dbReference type="PROSITE" id="PS51352"/>
    </source>
</evidence>
<evidence type="ECO:0000256" key="4">
    <source>
        <dbReference type="ARBA" id="ARBA00022982"/>
    </source>
</evidence>
<dbReference type="PRINTS" id="PR00421">
    <property type="entry name" value="THIOREDOXIN"/>
</dbReference>
<feature type="site" description="Deprotonates C-terminal active site Cys" evidence="9">
    <location>
        <position position="30"/>
    </location>
</feature>
<dbReference type="AlphaFoldDB" id="A0A1X2EJL1"/>
<dbReference type="PANTHER" id="PTHR45663:SF11">
    <property type="entry name" value="GEO12009P1"/>
    <property type="match status" value="1"/>
</dbReference>
<dbReference type="Proteomes" id="UP000193090">
    <property type="component" value="Unassembled WGS sequence"/>
</dbReference>
<feature type="active site" description="Nucleophile" evidence="9">
    <location>
        <position position="39"/>
    </location>
</feature>
<feature type="site" description="Contributes to redox potential value" evidence="9">
    <location>
        <position position="37"/>
    </location>
</feature>
<evidence type="ECO:0000256" key="6">
    <source>
        <dbReference type="ARBA" id="ARBA00023284"/>
    </source>
</evidence>
<dbReference type="FunFam" id="3.40.30.10:FF:000001">
    <property type="entry name" value="Thioredoxin"/>
    <property type="match status" value="1"/>
</dbReference>
<sequence>MSENATGTTVVTDDSFAADVVSSSTPVLVDFWATWCGPCRMVAPVLEEIAAEKAGELTVAKLDVDANPETARQYQVVSIPTLILFVGGEPVKRVVGAKGKAALLRELADALPG</sequence>
<evidence type="ECO:0000256" key="8">
    <source>
        <dbReference type="PIRNR" id="PIRNR000077"/>
    </source>
</evidence>
<name>A0A1X2EJL1_9MYCO</name>
<keyword evidence="13" id="KW-1185">Reference proteome</keyword>
<dbReference type="PROSITE" id="PS00194">
    <property type="entry name" value="THIOREDOXIN_1"/>
    <property type="match status" value="1"/>
</dbReference>
<dbReference type="SUPFAM" id="SSF52833">
    <property type="entry name" value="Thioredoxin-like"/>
    <property type="match status" value="1"/>
</dbReference>
<dbReference type="Pfam" id="PF00085">
    <property type="entry name" value="Thioredoxin"/>
    <property type="match status" value="1"/>
</dbReference>
<evidence type="ECO:0000256" key="3">
    <source>
        <dbReference type="ARBA" id="ARBA00022448"/>
    </source>
</evidence>
<comment type="caution">
    <text evidence="12">The sequence shown here is derived from an EMBL/GenBank/DDBJ whole genome shotgun (WGS) entry which is preliminary data.</text>
</comment>
<feature type="site" description="Contributes to redox potential value" evidence="9">
    <location>
        <position position="38"/>
    </location>
</feature>
<gene>
    <name evidence="12" type="ORF">AWC30_10115</name>
</gene>
<keyword evidence="6 10" id="KW-0676">Redox-active center</keyword>
<dbReference type="EMBL" id="LQPZ01000025">
    <property type="protein sequence ID" value="ORX04127.1"/>
    <property type="molecule type" value="Genomic_DNA"/>
</dbReference>
<keyword evidence="3" id="KW-0813">Transport</keyword>
<dbReference type="InterPro" id="IPR005746">
    <property type="entry name" value="Thioredoxin"/>
</dbReference>
<evidence type="ECO:0000256" key="2">
    <source>
        <dbReference type="ARBA" id="ARBA00008987"/>
    </source>
</evidence>
<comment type="similarity">
    <text evidence="2 8">Belongs to the thioredoxin family.</text>
</comment>
<dbReference type="InterPro" id="IPR036249">
    <property type="entry name" value="Thioredoxin-like_sf"/>
</dbReference>
<dbReference type="GO" id="GO:0015035">
    <property type="term" value="F:protein-disulfide reductase activity"/>
    <property type="evidence" value="ECO:0007669"/>
    <property type="project" value="UniProtKB-UniRule"/>
</dbReference>
<dbReference type="GO" id="GO:0045454">
    <property type="term" value="P:cell redox homeostasis"/>
    <property type="evidence" value="ECO:0007669"/>
    <property type="project" value="TreeGrafter"/>
</dbReference>
<dbReference type="InterPro" id="IPR013766">
    <property type="entry name" value="Thioredoxin_domain"/>
</dbReference>
<dbReference type="CDD" id="cd02947">
    <property type="entry name" value="TRX_family"/>
    <property type="match status" value="1"/>
</dbReference>
<feature type="disulfide bond" description="Redox-active" evidence="10">
    <location>
        <begin position="36"/>
        <end position="39"/>
    </location>
</feature>
<dbReference type="OrthoDB" id="9790390at2"/>
<dbReference type="InterPro" id="IPR017937">
    <property type="entry name" value="Thioredoxin_CS"/>
</dbReference>
<keyword evidence="5 10" id="KW-1015">Disulfide bond</keyword>
<dbReference type="NCBIfam" id="TIGR01068">
    <property type="entry name" value="thioredoxin"/>
    <property type="match status" value="1"/>
</dbReference>